<feature type="domain" description="Methyltransferase type 11" evidence="1">
    <location>
        <begin position="45"/>
        <end position="137"/>
    </location>
</feature>
<keyword evidence="2" id="KW-0830">Ubiquinone</keyword>
<protein>
    <submittedName>
        <fullName evidence="2">Methylase involved in ubiquinone/menaquinone biosynthesis</fullName>
    </submittedName>
</protein>
<dbReference type="GO" id="GO:0008757">
    <property type="term" value="F:S-adenosylmethionine-dependent methyltransferase activity"/>
    <property type="evidence" value="ECO:0007669"/>
    <property type="project" value="InterPro"/>
</dbReference>
<dbReference type="Gene3D" id="3.40.50.150">
    <property type="entry name" value="Vaccinia Virus protein VP39"/>
    <property type="match status" value="1"/>
</dbReference>
<dbReference type="HOGENOM" id="CLU_037990_15_1_9"/>
<dbReference type="Proteomes" id="UP000006346">
    <property type="component" value="Chromosome"/>
</dbReference>
<dbReference type="PANTHER" id="PTHR43591">
    <property type="entry name" value="METHYLTRANSFERASE"/>
    <property type="match status" value="1"/>
</dbReference>
<accession>G7WDJ0</accession>
<dbReference type="RefSeq" id="WP_014184768.1">
    <property type="nucleotide sequence ID" value="NC_016584.1"/>
</dbReference>
<dbReference type="STRING" id="768706.Desor_2379"/>
<dbReference type="KEGG" id="dor:Desor_2379"/>
<organism evidence="2 3">
    <name type="scientific">Desulfosporosinus orientis (strain ATCC 19365 / DSM 765 / NCIMB 8382 / VKM B-1628 / Singapore I)</name>
    <name type="common">Desulfotomaculum orientis</name>
    <dbReference type="NCBI Taxonomy" id="768706"/>
    <lineage>
        <taxon>Bacteria</taxon>
        <taxon>Bacillati</taxon>
        <taxon>Bacillota</taxon>
        <taxon>Clostridia</taxon>
        <taxon>Eubacteriales</taxon>
        <taxon>Desulfitobacteriaceae</taxon>
        <taxon>Desulfosporosinus</taxon>
    </lineage>
</organism>
<dbReference type="InterPro" id="IPR029063">
    <property type="entry name" value="SAM-dependent_MTases_sf"/>
</dbReference>
<gene>
    <name evidence="2" type="ordered locus">Desor_2379</name>
</gene>
<keyword evidence="3" id="KW-1185">Reference proteome</keyword>
<dbReference type="OrthoDB" id="9772751at2"/>
<reference evidence="3" key="1">
    <citation type="submission" date="2011-11" db="EMBL/GenBank/DDBJ databases">
        <title>Complete sequence of Desulfosporosinus orientis DSM 765.</title>
        <authorList>
            <person name="Lucas S."/>
            <person name="Han J."/>
            <person name="Lapidus A."/>
            <person name="Cheng J.-F."/>
            <person name="Goodwin L."/>
            <person name="Pitluck S."/>
            <person name="Peters L."/>
            <person name="Ovchinnikova G."/>
            <person name="Teshima H."/>
            <person name="Detter J.C."/>
            <person name="Han C."/>
            <person name="Tapia R."/>
            <person name="Land M."/>
            <person name="Hauser L."/>
            <person name="Kyrpides N."/>
            <person name="Ivanova N."/>
            <person name="Pagani I."/>
            <person name="Pester M."/>
            <person name="Spring S."/>
            <person name="Ollivier B."/>
            <person name="Rattei T."/>
            <person name="Klenk H.-P."/>
            <person name="Wagner M."/>
            <person name="Loy A."/>
            <person name="Woyke T."/>
        </authorList>
    </citation>
    <scope>NUCLEOTIDE SEQUENCE [LARGE SCALE GENOMIC DNA]</scope>
    <source>
        <strain evidence="3">ATCC 19365 / DSM 765 / NCIMB 8382 / VKM B-1628</strain>
    </source>
</reference>
<dbReference type="AlphaFoldDB" id="G7WDJ0"/>
<reference evidence="2 3" key="2">
    <citation type="journal article" date="2012" name="J. Bacteriol.">
        <title>Complete genome sequences of Desulfosporosinus orientis DSM765T, Desulfosporosinus youngiae DSM17734T, Desulfosporosinus meridiei DSM13257T, and Desulfosporosinus acidiphilus DSM22704T.</title>
        <authorList>
            <person name="Pester M."/>
            <person name="Brambilla E."/>
            <person name="Alazard D."/>
            <person name="Rattei T."/>
            <person name="Weinmaier T."/>
            <person name="Han J."/>
            <person name="Lucas S."/>
            <person name="Lapidus A."/>
            <person name="Cheng J.F."/>
            <person name="Goodwin L."/>
            <person name="Pitluck S."/>
            <person name="Peters L."/>
            <person name="Ovchinnikova G."/>
            <person name="Teshima H."/>
            <person name="Detter J.C."/>
            <person name="Han C.S."/>
            <person name="Tapia R."/>
            <person name="Land M.L."/>
            <person name="Hauser L."/>
            <person name="Kyrpides N.C."/>
            <person name="Ivanova N.N."/>
            <person name="Pagani I."/>
            <person name="Huntmann M."/>
            <person name="Wei C.L."/>
            <person name="Davenport K.W."/>
            <person name="Daligault H."/>
            <person name="Chain P.S."/>
            <person name="Chen A."/>
            <person name="Mavromatis K."/>
            <person name="Markowitz V."/>
            <person name="Szeto E."/>
            <person name="Mikhailova N."/>
            <person name="Pati A."/>
            <person name="Wagner M."/>
            <person name="Woyke T."/>
            <person name="Ollivier B."/>
            <person name="Klenk H.P."/>
            <person name="Spring S."/>
            <person name="Loy A."/>
        </authorList>
    </citation>
    <scope>NUCLEOTIDE SEQUENCE [LARGE SCALE GENOMIC DNA]</scope>
    <source>
        <strain evidence="3">ATCC 19365 / DSM 765 / NCIMB 8382 / VKM B-1628</strain>
    </source>
</reference>
<evidence type="ECO:0000313" key="2">
    <source>
        <dbReference type="EMBL" id="AET67959.1"/>
    </source>
</evidence>
<dbReference type="GO" id="GO:0032259">
    <property type="term" value="P:methylation"/>
    <property type="evidence" value="ECO:0007669"/>
    <property type="project" value="UniProtKB-KW"/>
</dbReference>
<dbReference type="eggNOG" id="COG2226">
    <property type="taxonomic scope" value="Bacteria"/>
</dbReference>
<evidence type="ECO:0000313" key="3">
    <source>
        <dbReference type="Proteomes" id="UP000006346"/>
    </source>
</evidence>
<dbReference type="EMBL" id="CP003108">
    <property type="protein sequence ID" value="AET67959.1"/>
    <property type="molecule type" value="Genomic_DNA"/>
</dbReference>
<dbReference type="InterPro" id="IPR013216">
    <property type="entry name" value="Methyltransf_11"/>
</dbReference>
<dbReference type="SUPFAM" id="SSF53335">
    <property type="entry name" value="S-adenosyl-L-methionine-dependent methyltransferases"/>
    <property type="match status" value="1"/>
</dbReference>
<evidence type="ECO:0000259" key="1">
    <source>
        <dbReference type="Pfam" id="PF08241"/>
    </source>
</evidence>
<dbReference type="Pfam" id="PF08241">
    <property type="entry name" value="Methyltransf_11"/>
    <property type="match status" value="1"/>
</dbReference>
<keyword evidence="2" id="KW-0808">Transferase</keyword>
<sequence length="205" mass="23228">MRDNKKFWNRYSGLYDFEIRRFNQAAYQEMYNLMSEVLQADMRVLEVATGTGLIALGIAKFVRQVEATDFSPKMIETAKKKIAPGNVKFSIEDATALSFANDWFDAVIISNALHIMPDPEAALASIRRVLKPGGLLIAPTFSHGHLKNSFWNLNAKILKLIGFETYSKWTPEEYTGFIEKNGFPVGRRKVLRAAFPLVYLEATKV</sequence>
<keyword evidence="2" id="KW-0489">Methyltransferase</keyword>
<dbReference type="PATRIC" id="fig|768706.3.peg.2385"/>
<dbReference type="CDD" id="cd02440">
    <property type="entry name" value="AdoMet_MTases"/>
    <property type="match status" value="1"/>
</dbReference>
<name>G7WDJ0_DESOD</name>
<proteinExistence type="predicted"/>